<dbReference type="InterPro" id="IPR013525">
    <property type="entry name" value="ABC2_TM"/>
</dbReference>
<protein>
    <submittedName>
        <fullName evidence="7">YhgE/Pip domain-containing protein</fullName>
    </submittedName>
</protein>
<feature type="transmembrane region" description="Helical" evidence="5">
    <location>
        <begin position="393"/>
        <end position="413"/>
    </location>
</feature>
<keyword evidence="3 5" id="KW-1133">Transmembrane helix</keyword>
<dbReference type="Proteomes" id="UP000293637">
    <property type="component" value="Unassembled WGS sequence"/>
</dbReference>
<feature type="transmembrane region" description="Helical" evidence="5">
    <location>
        <begin position="7"/>
        <end position="31"/>
    </location>
</feature>
<keyword evidence="2 5" id="KW-0812">Transmembrane</keyword>
<gene>
    <name evidence="7" type="ORF">EQ812_01135</name>
</gene>
<evidence type="ECO:0000256" key="4">
    <source>
        <dbReference type="ARBA" id="ARBA00023136"/>
    </source>
</evidence>
<comment type="caution">
    <text evidence="7">The sequence shown here is derived from an EMBL/GenBank/DDBJ whole genome shotgun (WGS) entry which is preliminary data.</text>
</comment>
<dbReference type="GO" id="GO:0140359">
    <property type="term" value="F:ABC-type transporter activity"/>
    <property type="evidence" value="ECO:0007669"/>
    <property type="project" value="InterPro"/>
</dbReference>
<dbReference type="PANTHER" id="PTHR43077:SF5">
    <property type="entry name" value="PHAGE INFECTION PROTEIN"/>
    <property type="match status" value="1"/>
</dbReference>
<dbReference type="RefSeq" id="WP_002492848.1">
    <property type="nucleotide sequence ID" value="NZ_AP021848.1"/>
</dbReference>
<evidence type="ECO:0000313" key="8">
    <source>
        <dbReference type="Proteomes" id="UP000293637"/>
    </source>
</evidence>
<feature type="transmembrane region" description="Helical" evidence="5">
    <location>
        <begin position="337"/>
        <end position="356"/>
    </location>
</feature>
<dbReference type="GeneID" id="58091322"/>
<evidence type="ECO:0000313" key="7">
    <source>
        <dbReference type="EMBL" id="TBW73437.1"/>
    </source>
</evidence>
<reference evidence="7 8" key="1">
    <citation type="journal article" date="2019" name="Sci. Transl. Med.">
        <title>Quorum sensing between bacterial species on the skin protects against epidermal injury in atopic dermatitis.</title>
        <authorList>
            <person name="Williams M.R."/>
        </authorList>
    </citation>
    <scope>NUCLEOTIDE SEQUENCE [LARGE SCALE GENOMIC DNA]</scope>
    <source>
        <strain evidence="7 8">E7</strain>
    </source>
</reference>
<dbReference type="InterPro" id="IPR051328">
    <property type="entry name" value="T7SS_ABC-Transporter"/>
</dbReference>
<feature type="transmembrane region" description="Helical" evidence="5">
    <location>
        <begin position="308"/>
        <end position="330"/>
    </location>
</feature>
<evidence type="ECO:0000259" key="6">
    <source>
        <dbReference type="Pfam" id="PF12698"/>
    </source>
</evidence>
<name>A0A4Q9WF45_STALU</name>
<sequence>MNIFKSKLLWIAPIAGILLLIIFSLAFYPAYNPKPKEMPIAIVNHDEGINIQGKKVNIGDKLEDKLLNSDSDTIKWVKVKNEADLKQGMKDEKYYGAAVFNKDFSKNAMSKTQKIVMDSKKAEMKEKVASGEIPPQAVQQMQKKVGNQKVDVKQAQFKTYVSQGSSLQGSQLANSVLTKMGQNINQQITKQSINTLEQQHVDVKASDIEGLTNPVNVDSHTVNKVKDHQGGGNAPFLMFMPVWIGSLVISILLFFAFRTSNNFAIQHRVIASFGQMIMAAVSAFAGSFAYIYFMKDVLGFDFDHPVRIAVFVGLSILGFVGLILGVMVWLGMKSIPLFFILMFFSMQMVTLPKQMLPKGYQHYAYDWNPFTHYATSLKELIYLNHQIEFSTTIWMLIGFMIFGAISSLVAALVRKHSTKRTEVPS</sequence>
<organism evidence="7 8">
    <name type="scientific">Staphylococcus lugdunensis</name>
    <dbReference type="NCBI Taxonomy" id="28035"/>
    <lineage>
        <taxon>Bacteria</taxon>
        <taxon>Bacillati</taxon>
        <taxon>Bacillota</taxon>
        <taxon>Bacilli</taxon>
        <taxon>Bacillales</taxon>
        <taxon>Staphylococcaceae</taxon>
        <taxon>Staphylococcus</taxon>
    </lineage>
</organism>
<dbReference type="PANTHER" id="PTHR43077">
    <property type="entry name" value="TRANSPORT PERMEASE YVFS-RELATED"/>
    <property type="match status" value="1"/>
</dbReference>
<proteinExistence type="predicted"/>
<accession>A0A4Q9WF45</accession>
<dbReference type="Gene3D" id="3.40.1710.10">
    <property type="entry name" value="abc type-2 transporter like domain"/>
    <property type="match status" value="1"/>
</dbReference>
<evidence type="ECO:0000256" key="2">
    <source>
        <dbReference type="ARBA" id="ARBA00022692"/>
    </source>
</evidence>
<comment type="subcellular location">
    <subcellularLocation>
        <location evidence="1">Membrane</location>
        <topology evidence="1">Multi-pass membrane protein</topology>
    </subcellularLocation>
</comment>
<dbReference type="GO" id="GO:0016020">
    <property type="term" value="C:membrane"/>
    <property type="evidence" value="ECO:0007669"/>
    <property type="project" value="UniProtKB-SubCell"/>
</dbReference>
<evidence type="ECO:0000256" key="1">
    <source>
        <dbReference type="ARBA" id="ARBA00004141"/>
    </source>
</evidence>
<evidence type="ECO:0000256" key="3">
    <source>
        <dbReference type="ARBA" id="ARBA00022989"/>
    </source>
</evidence>
<dbReference type="EMBL" id="SCHB01000001">
    <property type="protein sequence ID" value="TBW73437.1"/>
    <property type="molecule type" value="Genomic_DNA"/>
</dbReference>
<feature type="transmembrane region" description="Helical" evidence="5">
    <location>
        <begin position="269"/>
        <end position="293"/>
    </location>
</feature>
<evidence type="ECO:0000256" key="5">
    <source>
        <dbReference type="SAM" id="Phobius"/>
    </source>
</evidence>
<feature type="domain" description="ABC-2 type transporter transmembrane" evidence="6">
    <location>
        <begin position="8"/>
        <end position="405"/>
    </location>
</feature>
<feature type="transmembrane region" description="Helical" evidence="5">
    <location>
        <begin position="236"/>
        <end position="257"/>
    </location>
</feature>
<dbReference type="AlphaFoldDB" id="A0A4Q9WF45"/>
<keyword evidence="4 5" id="KW-0472">Membrane</keyword>
<dbReference type="Pfam" id="PF12698">
    <property type="entry name" value="ABC2_membrane_3"/>
    <property type="match status" value="1"/>
</dbReference>